<feature type="transmembrane region" description="Helical" evidence="1">
    <location>
        <begin position="79"/>
        <end position="98"/>
    </location>
</feature>
<dbReference type="EMBL" id="JACGDG010000018">
    <property type="protein sequence ID" value="MBA6117983.1"/>
    <property type="molecule type" value="Genomic_DNA"/>
</dbReference>
<organism evidence="2 3">
    <name type="scientific">Pseudomonas putida</name>
    <name type="common">Arthrobacter siderocapsulatus</name>
    <dbReference type="NCBI Taxonomy" id="303"/>
    <lineage>
        <taxon>Bacteria</taxon>
        <taxon>Pseudomonadati</taxon>
        <taxon>Pseudomonadota</taxon>
        <taxon>Gammaproteobacteria</taxon>
        <taxon>Pseudomonadales</taxon>
        <taxon>Pseudomonadaceae</taxon>
        <taxon>Pseudomonas</taxon>
    </lineage>
</organism>
<evidence type="ECO:0000313" key="3">
    <source>
        <dbReference type="Proteomes" id="UP000553948"/>
    </source>
</evidence>
<reference evidence="2 3" key="1">
    <citation type="submission" date="2020-07" db="EMBL/GenBank/DDBJ databases">
        <title>Diversity of carbapenemase encoding genes among Pseudomonas putida group clinical isolates in a tertiary Brazilian hospital.</title>
        <authorList>
            <person name="Alberto-Lei F."/>
            <person name="Nodari C.S."/>
            <person name="Streling A.P."/>
            <person name="Paulino J.T."/>
            <person name="Bessa-Neto F.O."/>
            <person name="Cayo R."/>
            <person name="Gales A.C."/>
        </authorList>
    </citation>
    <scope>NUCLEOTIDE SEQUENCE [LARGE SCALE GENOMIC DNA]</scope>
    <source>
        <strain evidence="2 3">12464</strain>
    </source>
</reference>
<protein>
    <submittedName>
        <fullName evidence="2">Uncharacterized protein</fullName>
    </submittedName>
</protein>
<dbReference type="RefSeq" id="WP_176515133.1">
    <property type="nucleotide sequence ID" value="NZ_CP060529.1"/>
</dbReference>
<dbReference type="Proteomes" id="UP000553948">
    <property type="component" value="Unassembled WGS sequence"/>
</dbReference>
<name>A0A7W2L3V2_PSEPU</name>
<comment type="caution">
    <text evidence="2">The sequence shown here is derived from an EMBL/GenBank/DDBJ whole genome shotgun (WGS) entry which is preliminary data.</text>
</comment>
<sequence length="218" mass="24333">MNHPDDPLASLAQSLTEEFNQHSGDQLQAAIQEREEWLSTVPAVTELAYPRKVRRTLLLLSLFAFVMAGGSVWDGKNAFMGGIFAIVALVLLGGVWLHRRAGEEILMRLTHTRLWFRNLDTEIDLVDISDIHIKEGRIKIWITLTLREGAPLPVCKNAAGPLMPHVKIKRSREPQVCLTLFGLQLNGTVLTGDQVLEMLDTYCNAARVEVELQALKAS</sequence>
<gene>
    <name evidence="2" type="ORF">H4C47_19890</name>
</gene>
<feature type="transmembrane region" description="Helical" evidence="1">
    <location>
        <begin position="56"/>
        <end position="73"/>
    </location>
</feature>
<keyword evidence="1" id="KW-0472">Membrane</keyword>
<dbReference type="AlphaFoldDB" id="A0A7W2L3V2"/>
<evidence type="ECO:0000256" key="1">
    <source>
        <dbReference type="SAM" id="Phobius"/>
    </source>
</evidence>
<evidence type="ECO:0000313" key="2">
    <source>
        <dbReference type="EMBL" id="MBA6117983.1"/>
    </source>
</evidence>
<accession>A0A7W2L3V2</accession>
<keyword evidence="1" id="KW-1133">Transmembrane helix</keyword>
<keyword evidence="1" id="KW-0812">Transmembrane</keyword>
<proteinExistence type="predicted"/>